<dbReference type="PROSITE" id="PS00070">
    <property type="entry name" value="ALDEHYDE_DEHYDR_CYS"/>
    <property type="match status" value="1"/>
</dbReference>
<dbReference type="Gene3D" id="3.40.605.10">
    <property type="entry name" value="Aldehyde Dehydrogenase, Chain A, domain 1"/>
    <property type="match status" value="1"/>
</dbReference>
<accession>T0HNS6</accession>
<dbReference type="InterPro" id="IPR016163">
    <property type="entry name" value="Ald_DH_C"/>
</dbReference>
<dbReference type="FunFam" id="3.40.309.10:FF:000012">
    <property type="entry name" value="Betaine aldehyde dehydrogenase"/>
    <property type="match status" value="1"/>
</dbReference>
<feature type="active site" evidence="3">
    <location>
        <position position="202"/>
    </location>
</feature>
<dbReference type="InterPro" id="IPR029510">
    <property type="entry name" value="Ald_DH_CS_GLU"/>
</dbReference>
<evidence type="ECO:0000256" key="4">
    <source>
        <dbReference type="RuleBase" id="RU003345"/>
    </source>
</evidence>
<dbReference type="AlphaFoldDB" id="T0HNS6"/>
<reference evidence="6 7" key="1">
    <citation type="journal article" date="2013" name="Genome Announc.">
        <title>Draft Genome Sequence of Sphingobium quisquiliarum Strain P25T, a Novel Hexachlorocyclohexane (HCH)-Degrading Bacterium Isolated from an HCH Dumpsite.</title>
        <authorList>
            <person name="Kumar Singh A."/>
            <person name="Sangwan N."/>
            <person name="Sharma A."/>
            <person name="Gupta V."/>
            <person name="Khurana J.P."/>
            <person name="Lal R."/>
        </authorList>
    </citation>
    <scope>NUCLEOTIDE SEQUENCE [LARGE SCALE GENOMIC DNA]</scope>
    <source>
        <strain evidence="6 7">P25</strain>
    </source>
</reference>
<feature type="domain" description="Aldehyde dehydrogenase" evidence="5">
    <location>
        <begin position="2"/>
        <end position="427"/>
    </location>
</feature>
<evidence type="ECO:0000256" key="1">
    <source>
        <dbReference type="ARBA" id="ARBA00009986"/>
    </source>
</evidence>
<dbReference type="PATRIC" id="fig|1329909.3.peg.420"/>
<name>T0HNS6_9SPHN</name>
<dbReference type="Gene3D" id="3.40.309.10">
    <property type="entry name" value="Aldehyde Dehydrogenase, Chain A, domain 2"/>
    <property type="match status" value="1"/>
</dbReference>
<evidence type="ECO:0000256" key="2">
    <source>
        <dbReference type="ARBA" id="ARBA00023002"/>
    </source>
</evidence>
<comment type="similarity">
    <text evidence="1 4">Belongs to the aldehyde dehydrogenase family.</text>
</comment>
<dbReference type="InterPro" id="IPR015590">
    <property type="entry name" value="Aldehyde_DH_dom"/>
</dbReference>
<dbReference type="InterPro" id="IPR016161">
    <property type="entry name" value="Ald_DH/histidinol_DH"/>
</dbReference>
<proteinExistence type="inferred from homology"/>
<dbReference type="PROSITE" id="PS00687">
    <property type="entry name" value="ALDEHYDE_DEHYDR_GLU"/>
    <property type="match status" value="1"/>
</dbReference>
<keyword evidence="2 4" id="KW-0560">Oxidoreductase</keyword>
<organism evidence="6 7">
    <name type="scientific">Sphingobium quisquiliarum P25</name>
    <dbReference type="NCBI Taxonomy" id="1329909"/>
    <lineage>
        <taxon>Bacteria</taxon>
        <taxon>Pseudomonadati</taxon>
        <taxon>Pseudomonadota</taxon>
        <taxon>Alphaproteobacteria</taxon>
        <taxon>Sphingomonadales</taxon>
        <taxon>Sphingomonadaceae</taxon>
        <taxon>Sphingobium</taxon>
    </lineage>
</organism>
<evidence type="ECO:0000259" key="5">
    <source>
        <dbReference type="Pfam" id="PF00171"/>
    </source>
</evidence>
<dbReference type="PANTHER" id="PTHR11699">
    <property type="entry name" value="ALDEHYDE DEHYDROGENASE-RELATED"/>
    <property type="match status" value="1"/>
</dbReference>
<dbReference type="Proteomes" id="UP000015525">
    <property type="component" value="Unassembled WGS sequence"/>
</dbReference>
<dbReference type="EMBL" id="ATHO01000014">
    <property type="protein sequence ID" value="EQB13798.1"/>
    <property type="molecule type" value="Genomic_DNA"/>
</dbReference>
<dbReference type="Pfam" id="PF00171">
    <property type="entry name" value="Aldedh"/>
    <property type="match status" value="1"/>
</dbReference>
<protein>
    <recommendedName>
        <fullName evidence="5">Aldehyde dehydrogenase domain-containing protein</fullName>
    </recommendedName>
</protein>
<dbReference type="InterPro" id="IPR016162">
    <property type="entry name" value="Ald_DH_N"/>
</dbReference>
<gene>
    <name evidence="6" type="ORF">L288_02245</name>
</gene>
<dbReference type="CDD" id="cd07078">
    <property type="entry name" value="ALDH"/>
    <property type="match status" value="1"/>
</dbReference>
<dbReference type="InterPro" id="IPR016160">
    <property type="entry name" value="Ald_DH_CS_CYS"/>
</dbReference>
<evidence type="ECO:0000256" key="3">
    <source>
        <dbReference type="PROSITE-ProRule" id="PRU10007"/>
    </source>
</evidence>
<evidence type="ECO:0000313" key="7">
    <source>
        <dbReference type="Proteomes" id="UP000015525"/>
    </source>
</evidence>
<dbReference type="GO" id="GO:0016620">
    <property type="term" value="F:oxidoreductase activity, acting on the aldehyde or oxo group of donors, NAD or NADP as acceptor"/>
    <property type="evidence" value="ECO:0007669"/>
    <property type="project" value="InterPro"/>
</dbReference>
<sequence>MDAAIRAARSAFEKWRWVPALERGRILRECAEAIKPFANEIAEIESQEMGKPVIQAHMDVQVLIASFEYFGGLTAVLPSRAQDVGHSYSMTMLEPFGVIGGILPFNWPPIHTGAKSAPALAVGNAVVLKPPEQAPRTIMRIVEILNTVLPPDLLQVVPGGPDVGKALAAHPMIAKLSFTGASPTGVHVLKTLADNLTPAMLELGGKNALIVMADADLDQAVPYAIEGSFYNCGQACTASSRLLVHADIHDEFVERLVAGVSKLRLGPLADALTTVGPLANHGQQRKVLDFIDVAQKEGAAIAFQGELPSDPALAAGAWVRPTVITGVTRDMRVAREEIFGPVVAVMRLGSMEEAVEIANDTPYGLVAGVFSGDTAQALAIARRLSVSSVFINNYHRTFFGTPFGGTKHSGFGREHAPETLSEYGFTKSYRFPSGIGEMPHWAGSISSSNS</sequence>
<evidence type="ECO:0000313" key="6">
    <source>
        <dbReference type="EMBL" id="EQB13798.1"/>
    </source>
</evidence>
<keyword evidence="7" id="KW-1185">Reference proteome</keyword>
<dbReference type="SUPFAM" id="SSF53720">
    <property type="entry name" value="ALDH-like"/>
    <property type="match status" value="1"/>
</dbReference>
<comment type="caution">
    <text evidence="6">The sequence shown here is derived from an EMBL/GenBank/DDBJ whole genome shotgun (WGS) entry which is preliminary data.</text>
</comment>